<dbReference type="SUPFAM" id="SSF54928">
    <property type="entry name" value="RNA-binding domain, RBD"/>
    <property type="match status" value="2"/>
</dbReference>
<dbReference type="InterPro" id="IPR035979">
    <property type="entry name" value="RBD_domain_sf"/>
</dbReference>
<dbReference type="EMBL" id="DS113212">
    <property type="protein sequence ID" value="EAY19010.1"/>
    <property type="molecule type" value="Genomic_DNA"/>
</dbReference>
<sequence>MLPQEQIEKKQDEPKTDQNDKKEENNQPAQVVEHKNAQLSIVVKNLPEGTTSQQISEFCKRVGVLATHPETGEDLILLNPRAHKATVTYAYPEATNHAIEILDGEQFLVTGEKVQVERAVREPYDFSKWKGAMKLSRKFHSYFGGEEKLDPSEQKRVKIMIMKNVFDMDELIKEPELYGKIIKDLTTQCEPFGKVTLVKPIEKNPEGIVIVRFDQAQSASKAIGDLDQCEYRNRIITVEPWDGKEIPTIEETEEQLQARIDNFHKFQESGENK</sequence>
<evidence type="ECO:0000313" key="4">
    <source>
        <dbReference type="Proteomes" id="UP000001542"/>
    </source>
</evidence>
<dbReference type="InterPro" id="IPR012677">
    <property type="entry name" value="Nucleotide-bd_a/b_plait_sf"/>
</dbReference>
<evidence type="ECO:0000259" key="2">
    <source>
        <dbReference type="SMART" id="SM00360"/>
    </source>
</evidence>
<dbReference type="RefSeq" id="XP_001579996.1">
    <property type="nucleotide sequence ID" value="XM_001579946.1"/>
</dbReference>
<name>A2DKM7_TRIV3</name>
<dbReference type="PANTHER" id="PTHR15608:SF0">
    <property type="entry name" value="HIV TAT-SPECIFIC FACTOR 1"/>
    <property type="match status" value="1"/>
</dbReference>
<gene>
    <name evidence="3" type="ORF">TVAG_246890</name>
</gene>
<reference evidence="3" key="2">
    <citation type="journal article" date="2007" name="Science">
        <title>Draft genome sequence of the sexually transmitted pathogen Trichomonas vaginalis.</title>
        <authorList>
            <person name="Carlton J.M."/>
            <person name="Hirt R.P."/>
            <person name="Silva J.C."/>
            <person name="Delcher A.L."/>
            <person name="Schatz M."/>
            <person name="Zhao Q."/>
            <person name="Wortman J.R."/>
            <person name="Bidwell S.L."/>
            <person name="Alsmark U.C.M."/>
            <person name="Besteiro S."/>
            <person name="Sicheritz-Ponten T."/>
            <person name="Noel C.J."/>
            <person name="Dacks J.B."/>
            <person name="Foster P.G."/>
            <person name="Simillion C."/>
            <person name="Van de Peer Y."/>
            <person name="Miranda-Saavedra D."/>
            <person name="Barton G.J."/>
            <person name="Westrop G.D."/>
            <person name="Mueller S."/>
            <person name="Dessi D."/>
            <person name="Fiori P.L."/>
            <person name="Ren Q."/>
            <person name="Paulsen I."/>
            <person name="Zhang H."/>
            <person name="Bastida-Corcuera F.D."/>
            <person name="Simoes-Barbosa A."/>
            <person name="Brown M.T."/>
            <person name="Hayes R.D."/>
            <person name="Mukherjee M."/>
            <person name="Okumura C.Y."/>
            <person name="Schneider R."/>
            <person name="Smith A.J."/>
            <person name="Vanacova S."/>
            <person name="Villalvazo M."/>
            <person name="Haas B.J."/>
            <person name="Pertea M."/>
            <person name="Feldblyum T.V."/>
            <person name="Utterback T.R."/>
            <person name="Shu C.L."/>
            <person name="Osoegawa K."/>
            <person name="de Jong P.J."/>
            <person name="Hrdy I."/>
            <person name="Horvathova L."/>
            <person name="Zubacova Z."/>
            <person name="Dolezal P."/>
            <person name="Malik S.B."/>
            <person name="Logsdon J.M. Jr."/>
            <person name="Henze K."/>
            <person name="Gupta A."/>
            <person name="Wang C.C."/>
            <person name="Dunne R.L."/>
            <person name="Upcroft J.A."/>
            <person name="Upcroft P."/>
            <person name="White O."/>
            <person name="Salzberg S.L."/>
            <person name="Tang P."/>
            <person name="Chiu C.-H."/>
            <person name="Lee Y.-S."/>
            <person name="Embley T.M."/>
            <person name="Coombs G.H."/>
            <person name="Mottram J.C."/>
            <person name="Tachezy J."/>
            <person name="Fraser-Liggett C.M."/>
            <person name="Johnson P.J."/>
        </authorList>
    </citation>
    <scope>NUCLEOTIDE SEQUENCE [LARGE SCALE GENOMIC DNA]</scope>
    <source>
        <strain evidence="3">G3</strain>
    </source>
</reference>
<dbReference type="OrthoDB" id="10258585at2759"/>
<dbReference type="InterPro" id="IPR000504">
    <property type="entry name" value="RRM_dom"/>
</dbReference>
<proteinExistence type="predicted"/>
<feature type="compositionally biased region" description="Basic and acidic residues" evidence="1">
    <location>
        <begin position="1"/>
        <end position="25"/>
    </location>
</feature>
<dbReference type="SMR" id="A2DKM7"/>
<dbReference type="GO" id="GO:0003723">
    <property type="term" value="F:RNA binding"/>
    <property type="evidence" value="ECO:0000318"/>
    <property type="project" value="GO_Central"/>
</dbReference>
<dbReference type="eggNOG" id="KOG1548">
    <property type="taxonomic scope" value="Eukaryota"/>
</dbReference>
<feature type="domain" description="RRM" evidence="2">
    <location>
        <begin position="159"/>
        <end position="239"/>
    </location>
</feature>
<dbReference type="Proteomes" id="UP000001542">
    <property type="component" value="Unassembled WGS sequence"/>
</dbReference>
<dbReference type="VEuPathDB" id="TrichDB:TVAG_246890"/>
<feature type="domain" description="RRM" evidence="2">
    <location>
        <begin position="40"/>
        <end position="117"/>
    </location>
</feature>
<feature type="region of interest" description="Disordered" evidence="1">
    <location>
        <begin position="1"/>
        <end position="30"/>
    </location>
</feature>
<organism evidence="3 4">
    <name type="scientific">Trichomonas vaginalis (strain ATCC PRA-98 / G3)</name>
    <dbReference type="NCBI Taxonomy" id="412133"/>
    <lineage>
        <taxon>Eukaryota</taxon>
        <taxon>Metamonada</taxon>
        <taxon>Parabasalia</taxon>
        <taxon>Trichomonadida</taxon>
        <taxon>Trichomonadidae</taxon>
        <taxon>Trichomonas</taxon>
    </lineage>
</organism>
<dbReference type="Gene3D" id="3.30.70.330">
    <property type="match status" value="2"/>
</dbReference>
<dbReference type="KEGG" id="tva:5464530"/>
<dbReference type="PANTHER" id="PTHR15608">
    <property type="entry name" value="SPLICING FACTOR U2AF-ASSOCIATED PROTEIN 2"/>
    <property type="match status" value="1"/>
</dbReference>
<dbReference type="FunCoup" id="A2DKM7">
    <property type="interactions" value="90"/>
</dbReference>
<dbReference type="STRING" id="5722.A2DKM7"/>
<dbReference type="CDD" id="cd12282">
    <property type="entry name" value="RRM2_TatSF1_like"/>
    <property type="match status" value="1"/>
</dbReference>
<dbReference type="GO" id="GO:0005686">
    <property type="term" value="C:U2 snRNP"/>
    <property type="evidence" value="ECO:0000318"/>
    <property type="project" value="GO_Central"/>
</dbReference>
<evidence type="ECO:0000256" key="1">
    <source>
        <dbReference type="SAM" id="MobiDB-lite"/>
    </source>
</evidence>
<evidence type="ECO:0000313" key="3">
    <source>
        <dbReference type="EMBL" id="EAY19010.1"/>
    </source>
</evidence>
<dbReference type="InParanoid" id="A2DKM7"/>
<dbReference type="VEuPathDB" id="TrichDB:TVAGG3_0561100"/>
<dbReference type="AlphaFoldDB" id="A2DKM7"/>
<keyword evidence="4" id="KW-1185">Reference proteome</keyword>
<dbReference type="Pfam" id="PF00076">
    <property type="entry name" value="RRM_1"/>
    <property type="match status" value="1"/>
</dbReference>
<reference evidence="3" key="1">
    <citation type="submission" date="2006-10" db="EMBL/GenBank/DDBJ databases">
        <authorList>
            <person name="Amadeo P."/>
            <person name="Zhao Q."/>
            <person name="Wortman J."/>
            <person name="Fraser-Liggett C."/>
            <person name="Carlton J."/>
        </authorList>
    </citation>
    <scope>NUCLEOTIDE SEQUENCE</scope>
    <source>
        <strain evidence="3">G3</strain>
    </source>
</reference>
<accession>A2DKM7</accession>
<dbReference type="InterPro" id="IPR034393">
    <property type="entry name" value="TatSF1-like"/>
</dbReference>
<protein>
    <recommendedName>
        <fullName evidence="2">RRM domain-containing protein</fullName>
    </recommendedName>
</protein>
<dbReference type="GO" id="GO:0005684">
    <property type="term" value="C:U2-type spliceosomal complex"/>
    <property type="evidence" value="ECO:0000318"/>
    <property type="project" value="GO_Central"/>
</dbReference>
<dbReference type="SMART" id="SM00360">
    <property type="entry name" value="RRM"/>
    <property type="match status" value="2"/>
</dbReference>